<dbReference type="InterPro" id="IPR003594">
    <property type="entry name" value="HATPase_dom"/>
</dbReference>
<evidence type="ECO:0000256" key="6">
    <source>
        <dbReference type="ARBA" id="ARBA00022777"/>
    </source>
</evidence>
<dbReference type="RefSeq" id="WP_101185032.1">
    <property type="nucleotide sequence ID" value="NZ_CP031218.1"/>
</dbReference>
<reference evidence="11 12" key="1">
    <citation type="submission" date="2017-09" db="EMBL/GenBank/DDBJ databases">
        <title>Genomics of the genus Arcobacter.</title>
        <authorList>
            <person name="Perez-Cataluna A."/>
            <person name="Figueras M.J."/>
            <person name="Salas-Masso N."/>
        </authorList>
    </citation>
    <scope>NUCLEOTIDE SEQUENCE [LARGE SCALE GENOMIC DNA]</scope>
    <source>
        <strain evidence="11 12">DSM 18005</strain>
    </source>
</reference>
<dbReference type="Proteomes" id="UP000233248">
    <property type="component" value="Unassembled WGS sequence"/>
</dbReference>
<dbReference type="PANTHER" id="PTHR43065">
    <property type="entry name" value="SENSOR HISTIDINE KINASE"/>
    <property type="match status" value="1"/>
</dbReference>
<keyword evidence="3" id="KW-0597">Phosphoprotein</keyword>
<dbReference type="InterPro" id="IPR036097">
    <property type="entry name" value="HisK_dim/P_sf"/>
</dbReference>
<evidence type="ECO:0000256" key="4">
    <source>
        <dbReference type="ARBA" id="ARBA00022679"/>
    </source>
</evidence>
<evidence type="ECO:0000256" key="9">
    <source>
        <dbReference type="SAM" id="Coils"/>
    </source>
</evidence>
<dbReference type="SUPFAM" id="SSF47384">
    <property type="entry name" value="Homodimeric domain of signal transducing histidine kinase"/>
    <property type="match status" value="1"/>
</dbReference>
<gene>
    <name evidence="11" type="ORF">CP960_08715</name>
</gene>
<keyword evidence="12" id="KW-1185">Reference proteome</keyword>
<feature type="coiled-coil region" evidence="9">
    <location>
        <begin position="2"/>
        <end position="36"/>
    </location>
</feature>
<dbReference type="Pfam" id="PF02518">
    <property type="entry name" value="HATPase_c"/>
    <property type="match status" value="1"/>
</dbReference>
<keyword evidence="8" id="KW-0902">Two-component regulatory system</keyword>
<keyword evidence="5" id="KW-0547">Nucleotide-binding</keyword>
<comment type="catalytic activity">
    <reaction evidence="1">
        <text>ATP + protein L-histidine = ADP + protein N-phospho-L-histidine.</text>
        <dbReference type="EC" id="2.7.13.3"/>
    </reaction>
</comment>
<dbReference type="OrthoDB" id="9805967at2"/>
<feature type="domain" description="Histidine kinase" evidence="10">
    <location>
        <begin position="52"/>
        <end position="267"/>
    </location>
</feature>
<evidence type="ECO:0000259" key="10">
    <source>
        <dbReference type="PROSITE" id="PS50109"/>
    </source>
</evidence>
<evidence type="ECO:0000313" key="12">
    <source>
        <dbReference type="Proteomes" id="UP000233248"/>
    </source>
</evidence>
<dbReference type="PROSITE" id="PS50109">
    <property type="entry name" value="HIS_KIN"/>
    <property type="match status" value="1"/>
</dbReference>
<dbReference type="GO" id="GO:0005524">
    <property type="term" value="F:ATP binding"/>
    <property type="evidence" value="ECO:0007669"/>
    <property type="project" value="UniProtKB-KW"/>
</dbReference>
<dbReference type="EC" id="2.7.13.3" evidence="2"/>
<dbReference type="InterPro" id="IPR005467">
    <property type="entry name" value="His_kinase_dom"/>
</dbReference>
<dbReference type="AlphaFoldDB" id="A0A2N1J1N7"/>
<keyword evidence="4" id="KW-0808">Transferase</keyword>
<dbReference type="Gene3D" id="1.10.287.130">
    <property type="match status" value="1"/>
</dbReference>
<organism evidence="11 12">
    <name type="scientific">Malaciobacter halophilus</name>
    <dbReference type="NCBI Taxonomy" id="197482"/>
    <lineage>
        <taxon>Bacteria</taxon>
        <taxon>Pseudomonadati</taxon>
        <taxon>Campylobacterota</taxon>
        <taxon>Epsilonproteobacteria</taxon>
        <taxon>Campylobacterales</taxon>
        <taxon>Arcobacteraceae</taxon>
        <taxon>Malaciobacter</taxon>
    </lineage>
</organism>
<evidence type="ECO:0000256" key="7">
    <source>
        <dbReference type="ARBA" id="ARBA00022840"/>
    </source>
</evidence>
<dbReference type="Gene3D" id="3.30.565.10">
    <property type="entry name" value="Histidine kinase-like ATPase, C-terminal domain"/>
    <property type="match status" value="1"/>
</dbReference>
<evidence type="ECO:0000256" key="5">
    <source>
        <dbReference type="ARBA" id="ARBA00022741"/>
    </source>
</evidence>
<protein>
    <recommendedName>
        <fullName evidence="2">histidine kinase</fullName>
        <ecNumber evidence="2">2.7.13.3</ecNumber>
    </recommendedName>
</protein>
<dbReference type="KEGG" id="ahs:AHALO_2472"/>
<dbReference type="PANTHER" id="PTHR43065:SF10">
    <property type="entry name" value="PEROXIDE STRESS-ACTIVATED HISTIDINE KINASE MAK3"/>
    <property type="match status" value="1"/>
</dbReference>
<evidence type="ECO:0000256" key="3">
    <source>
        <dbReference type="ARBA" id="ARBA00022553"/>
    </source>
</evidence>
<keyword evidence="6 11" id="KW-0418">Kinase</keyword>
<evidence type="ECO:0000256" key="2">
    <source>
        <dbReference type="ARBA" id="ARBA00012438"/>
    </source>
</evidence>
<dbReference type="SUPFAM" id="SSF55874">
    <property type="entry name" value="ATPase domain of HSP90 chaperone/DNA topoisomerase II/histidine kinase"/>
    <property type="match status" value="1"/>
</dbReference>
<dbReference type="InterPro" id="IPR004358">
    <property type="entry name" value="Sig_transdc_His_kin-like_C"/>
</dbReference>
<keyword evidence="7" id="KW-0067">ATP-binding</keyword>
<accession>A0A2N1J1N7</accession>
<evidence type="ECO:0000256" key="1">
    <source>
        <dbReference type="ARBA" id="ARBA00000085"/>
    </source>
</evidence>
<dbReference type="PRINTS" id="PR00344">
    <property type="entry name" value="BCTRLSENSOR"/>
</dbReference>
<comment type="caution">
    <text evidence="11">The sequence shown here is derived from an EMBL/GenBank/DDBJ whole genome shotgun (WGS) entry which is preliminary data.</text>
</comment>
<evidence type="ECO:0000313" key="11">
    <source>
        <dbReference type="EMBL" id="PKI80487.1"/>
    </source>
</evidence>
<dbReference type="GO" id="GO:0000155">
    <property type="term" value="F:phosphorelay sensor kinase activity"/>
    <property type="evidence" value="ECO:0007669"/>
    <property type="project" value="InterPro"/>
</dbReference>
<sequence length="269" mass="30971">MRQTNLDEFIQLEEQNKQLEKKVQQEVEKNRQKEQILFHQSKLASMGEMLSSIAHQWRQPLMEINSLFIPIEAQLKSNKSVDNEEILNSIKKLNDITNYMSNTINDFRNFFSSNKQAIKFNLSTQINSAINILSTSLKQNNINLEIIVKKNPEVYGIKSEYSQVLINIINNAKEMLIFRKTPNPLIKITIDKKEDIAIIKIEDNAGGIKLRNIDDVFKPFYTKEKKDGSGIGLFMSKLIIEKHMSGLLSVENKENGALFTIQTPQNINK</sequence>
<keyword evidence="9" id="KW-0175">Coiled coil</keyword>
<evidence type="ECO:0000256" key="8">
    <source>
        <dbReference type="ARBA" id="ARBA00023012"/>
    </source>
</evidence>
<proteinExistence type="predicted"/>
<dbReference type="SMART" id="SM00387">
    <property type="entry name" value="HATPase_c"/>
    <property type="match status" value="1"/>
</dbReference>
<name>A0A2N1J1N7_9BACT</name>
<dbReference type="EMBL" id="NXIF01000033">
    <property type="protein sequence ID" value="PKI80487.1"/>
    <property type="molecule type" value="Genomic_DNA"/>
</dbReference>
<dbReference type="InterPro" id="IPR036890">
    <property type="entry name" value="HATPase_C_sf"/>
</dbReference>